<dbReference type="Proteomes" id="UP000008988">
    <property type="component" value="Unassembled WGS sequence"/>
</dbReference>
<dbReference type="EMBL" id="ABSV01002045">
    <property type="protein sequence ID" value="EDZ69590.1"/>
    <property type="molecule type" value="Genomic_DNA"/>
</dbReference>
<sequence>MLIVHSTFSDPTLLISRPSKSTGLFGSYCHFTDSSFGVVELISFLAVSSPIVALFWSALVVVELSPFGSENCNGKFKFNFLSLGPSVAFSSGAALNLVDGTLSFSLFLKSTTIDSMNELNFSLAGSLACTLSNNRPSILIVQVAFSSAIRSASLFVSICQGWFSLTFEMKIRRNFTFGKFK</sequence>
<evidence type="ECO:0000313" key="1">
    <source>
        <dbReference type="EMBL" id="EDZ69590.1"/>
    </source>
</evidence>
<reference evidence="1 2" key="1">
    <citation type="journal article" date="2008" name="FEMS Yeast Res.">
        <title>Comparative genome analysis of a Saccharomyces cerevisiae wine strain.</title>
        <authorList>
            <person name="Borneman A.R."/>
            <person name="Forgan A.H."/>
            <person name="Pretorius I.S."/>
            <person name="Chambers P.J."/>
        </authorList>
    </citation>
    <scope>NUCLEOTIDE SEQUENCE [LARGE SCALE GENOMIC DNA]</scope>
    <source>
        <strain evidence="1 2">AWRI1631</strain>
    </source>
</reference>
<protein>
    <submittedName>
        <fullName evidence="1">Uncharacterized protein</fullName>
    </submittedName>
</protein>
<dbReference type="AlphaFoldDB" id="B5VR54"/>
<proteinExistence type="predicted"/>
<evidence type="ECO:0000313" key="2">
    <source>
        <dbReference type="Proteomes" id="UP000008988"/>
    </source>
</evidence>
<accession>B5VR54</accession>
<gene>
    <name evidence="1" type="ORF">AWRI1631_143350</name>
</gene>
<name>B5VR54_YEAS6</name>
<organism evidence="1 2">
    <name type="scientific">Saccharomyces cerevisiae (strain AWRI1631)</name>
    <name type="common">Baker's yeast</name>
    <dbReference type="NCBI Taxonomy" id="545124"/>
    <lineage>
        <taxon>Eukaryota</taxon>
        <taxon>Fungi</taxon>
        <taxon>Dikarya</taxon>
        <taxon>Ascomycota</taxon>
        <taxon>Saccharomycotina</taxon>
        <taxon>Saccharomycetes</taxon>
        <taxon>Saccharomycetales</taxon>
        <taxon>Saccharomycetaceae</taxon>
        <taxon>Saccharomyces</taxon>
    </lineage>
</organism>
<comment type="caution">
    <text evidence="1">The sequence shown here is derived from an EMBL/GenBank/DDBJ whole genome shotgun (WGS) entry which is preliminary data.</text>
</comment>